<dbReference type="Proteomes" id="UP000729402">
    <property type="component" value="Unassembled WGS sequence"/>
</dbReference>
<reference evidence="2" key="1">
    <citation type="journal article" date="2021" name="bioRxiv">
        <title>Whole Genome Assembly and Annotation of Northern Wild Rice, Zizania palustris L., Supports a Whole Genome Duplication in the Zizania Genus.</title>
        <authorList>
            <person name="Haas M."/>
            <person name="Kono T."/>
            <person name="Macchietto M."/>
            <person name="Millas R."/>
            <person name="McGilp L."/>
            <person name="Shao M."/>
            <person name="Duquette J."/>
            <person name="Hirsch C.N."/>
            <person name="Kimball J."/>
        </authorList>
    </citation>
    <scope>NUCLEOTIDE SEQUENCE</scope>
    <source>
        <tissue evidence="2">Fresh leaf tissue</tissue>
    </source>
</reference>
<name>A0A8J5VH94_ZIZPA</name>
<dbReference type="EMBL" id="JAAALK010000284">
    <property type="protein sequence ID" value="KAG8067500.1"/>
    <property type="molecule type" value="Genomic_DNA"/>
</dbReference>
<evidence type="ECO:0008006" key="4">
    <source>
        <dbReference type="Google" id="ProtNLM"/>
    </source>
</evidence>
<dbReference type="AlphaFoldDB" id="A0A8J5VH94"/>
<evidence type="ECO:0000256" key="1">
    <source>
        <dbReference type="SAM" id="SignalP"/>
    </source>
</evidence>
<feature type="signal peptide" evidence="1">
    <location>
        <begin position="1"/>
        <end position="18"/>
    </location>
</feature>
<keyword evidence="1" id="KW-0732">Signal</keyword>
<reference evidence="2" key="2">
    <citation type="submission" date="2021-02" db="EMBL/GenBank/DDBJ databases">
        <authorList>
            <person name="Kimball J.A."/>
            <person name="Haas M.W."/>
            <person name="Macchietto M."/>
            <person name="Kono T."/>
            <person name="Duquette J."/>
            <person name="Shao M."/>
        </authorList>
    </citation>
    <scope>NUCLEOTIDE SEQUENCE</scope>
    <source>
        <tissue evidence="2">Fresh leaf tissue</tissue>
    </source>
</reference>
<proteinExistence type="predicted"/>
<sequence>MLLLTLAALLVISSGAESRASSSSDMSAGCSIVIYQPAAGKRCDPNECYRRCDLAWLSQCVPEGCKCVYCSPAPAN</sequence>
<evidence type="ECO:0000313" key="3">
    <source>
        <dbReference type="Proteomes" id="UP000729402"/>
    </source>
</evidence>
<evidence type="ECO:0000313" key="2">
    <source>
        <dbReference type="EMBL" id="KAG8067500.1"/>
    </source>
</evidence>
<comment type="caution">
    <text evidence="2">The sequence shown here is derived from an EMBL/GenBank/DDBJ whole genome shotgun (WGS) entry which is preliminary data.</text>
</comment>
<organism evidence="2 3">
    <name type="scientific">Zizania palustris</name>
    <name type="common">Northern wild rice</name>
    <dbReference type="NCBI Taxonomy" id="103762"/>
    <lineage>
        <taxon>Eukaryota</taxon>
        <taxon>Viridiplantae</taxon>
        <taxon>Streptophyta</taxon>
        <taxon>Embryophyta</taxon>
        <taxon>Tracheophyta</taxon>
        <taxon>Spermatophyta</taxon>
        <taxon>Magnoliopsida</taxon>
        <taxon>Liliopsida</taxon>
        <taxon>Poales</taxon>
        <taxon>Poaceae</taxon>
        <taxon>BOP clade</taxon>
        <taxon>Oryzoideae</taxon>
        <taxon>Oryzeae</taxon>
        <taxon>Zizaniinae</taxon>
        <taxon>Zizania</taxon>
    </lineage>
</organism>
<feature type="chain" id="PRO_5035184550" description="Knottin scorpion toxin-like domain-containing protein" evidence="1">
    <location>
        <begin position="19"/>
        <end position="76"/>
    </location>
</feature>
<keyword evidence="3" id="KW-1185">Reference proteome</keyword>
<accession>A0A8J5VH94</accession>
<protein>
    <recommendedName>
        <fullName evidence="4">Knottin scorpion toxin-like domain-containing protein</fullName>
    </recommendedName>
</protein>
<gene>
    <name evidence="2" type="ORF">GUJ93_ZPchr0005g16239</name>
</gene>